<dbReference type="SUPFAM" id="SSF51430">
    <property type="entry name" value="NAD(P)-linked oxidoreductase"/>
    <property type="match status" value="1"/>
</dbReference>
<feature type="region of interest" description="Disordered" evidence="4">
    <location>
        <begin position="57"/>
        <end position="78"/>
    </location>
</feature>
<feature type="non-terminal residue" evidence="6">
    <location>
        <position position="557"/>
    </location>
</feature>
<dbReference type="PANTHER" id="PTHR43364:SF7">
    <property type="entry name" value="NADP-DEPENDENT OXIDOREDUCTASE DOMAIN-CONTAINING PROTEIN-RELATED"/>
    <property type="match status" value="1"/>
</dbReference>
<dbReference type="InterPro" id="IPR050523">
    <property type="entry name" value="AKR_Detox_Biosynth"/>
</dbReference>
<gene>
    <name evidence="6" type="ORF">D6C83_03005</name>
</gene>
<evidence type="ECO:0000256" key="1">
    <source>
        <dbReference type="ARBA" id="ARBA00022857"/>
    </source>
</evidence>
<evidence type="ECO:0000313" key="7">
    <source>
        <dbReference type="Proteomes" id="UP000304947"/>
    </source>
</evidence>
<evidence type="ECO:0000256" key="4">
    <source>
        <dbReference type="SAM" id="MobiDB-lite"/>
    </source>
</evidence>
<dbReference type="PANTHER" id="PTHR43364">
    <property type="entry name" value="NADH-SPECIFIC METHYLGLYOXAL REDUCTASE-RELATED"/>
    <property type="match status" value="1"/>
</dbReference>
<comment type="caution">
    <text evidence="6">The sequence shown here is derived from an EMBL/GenBank/DDBJ whole genome shotgun (WGS) entry which is preliminary data.</text>
</comment>
<proteinExistence type="inferred from homology"/>
<dbReference type="Gene3D" id="3.20.20.100">
    <property type="entry name" value="NADP-dependent oxidoreductase domain"/>
    <property type="match status" value="1"/>
</dbReference>
<name>A0A4T0DKR0_AURPU</name>
<dbReference type="Pfam" id="PF00248">
    <property type="entry name" value="Aldo_ket_red"/>
    <property type="match status" value="1"/>
</dbReference>
<accession>A0A4T0DKR0</accession>
<evidence type="ECO:0000259" key="5">
    <source>
        <dbReference type="Pfam" id="PF00248"/>
    </source>
</evidence>
<keyword evidence="1" id="KW-0521">NADP</keyword>
<dbReference type="EMBL" id="QZBU01000716">
    <property type="protein sequence ID" value="TIA61901.1"/>
    <property type="molecule type" value="Genomic_DNA"/>
</dbReference>
<reference evidence="6 7" key="1">
    <citation type="submission" date="2018-10" db="EMBL/GenBank/DDBJ databases">
        <title>Fifty Aureobasidium pullulans genomes reveal a recombining polyextremotolerant generalist.</title>
        <authorList>
            <person name="Gostincar C."/>
            <person name="Turk M."/>
            <person name="Zajc J."/>
            <person name="Gunde-Cimerman N."/>
        </authorList>
    </citation>
    <scope>NUCLEOTIDE SEQUENCE [LARGE SCALE GENOMIC DNA]</scope>
    <source>
        <strain evidence="6 7">EXF-3380</strain>
    </source>
</reference>
<sequence length="557" mass="62100">MLAADRAFALEFFSTRDHVASPYSINALVAISAHSFFGPFVKTIRMNAFRALATIKSPDKTPSKPKSASPKSGKIDQSIKADHVRTHKRFFADLVYRKLMVQVFGNIKQHGNGINIEVHDSSVAGNCLNSFGLRRLVDKKPFRHAYFLGSTLSETLFAAALAGCTVSGVGVDIQGLAHYDSMARATELWTVLTDLLHLSKSSTSPLGALLHPNSDDQTLLRHSLSEMSFELRYLDQWEVRYKHPERFLGIRENVCDLSDTDVYHGFFHALLASTWLSNIHIHDLKILASSLISKLSLVSPLCLGGISIGESWSGHFGKNEDAFTLLDTFFELGGNFIDTSNVYNSGESETLIGDWMQKRDTRDQMVIATKYSAGYMGHMREQKPMQANYTGNSAKSMYVSVRDSLAKLKTGYIDILYVHWWDFGTSVEEVMRHLHTLVMARQVLYLGISDTPAWIVVKANAFARQHGLTPFSVYQGKWHAGMRDMEAELIPMCEDEGLAIVPWAALGQGQLLTEAQRKERANDPDARQGYHGNEKTIKISAACEEIAKLKNTTLQAV</sequence>
<dbReference type="AlphaFoldDB" id="A0A4T0DKR0"/>
<protein>
    <submittedName>
        <fullName evidence="6">Aldo/keto reductase</fullName>
    </submittedName>
</protein>
<evidence type="ECO:0000313" key="6">
    <source>
        <dbReference type="EMBL" id="TIA61901.1"/>
    </source>
</evidence>
<dbReference type="InterPro" id="IPR036812">
    <property type="entry name" value="NAD(P)_OxRdtase_dom_sf"/>
</dbReference>
<dbReference type="Proteomes" id="UP000304947">
    <property type="component" value="Unassembled WGS sequence"/>
</dbReference>
<dbReference type="GO" id="GO:0016491">
    <property type="term" value="F:oxidoreductase activity"/>
    <property type="evidence" value="ECO:0007669"/>
    <property type="project" value="UniProtKB-KW"/>
</dbReference>
<keyword evidence="2" id="KW-0560">Oxidoreductase</keyword>
<evidence type="ECO:0000256" key="2">
    <source>
        <dbReference type="ARBA" id="ARBA00023002"/>
    </source>
</evidence>
<evidence type="ECO:0000256" key="3">
    <source>
        <dbReference type="ARBA" id="ARBA00038157"/>
    </source>
</evidence>
<organism evidence="6 7">
    <name type="scientific">Aureobasidium pullulans</name>
    <name type="common">Black yeast</name>
    <name type="synonym">Pullularia pullulans</name>
    <dbReference type="NCBI Taxonomy" id="5580"/>
    <lineage>
        <taxon>Eukaryota</taxon>
        <taxon>Fungi</taxon>
        <taxon>Dikarya</taxon>
        <taxon>Ascomycota</taxon>
        <taxon>Pezizomycotina</taxon>
        <taxon>Dothideomycetes</taxon>
        <taxon>Dothideomycetidae</taxon>
        <taxon>Dothideales</taxon>
        <taxon>Saccotheciaceae</taxon>
        <taxon>Aureobasidium</taxon>
    </lineage>
</organism>
<dbReference type="InterPro" id="IPR023210">
    <property type="entry name" value="NADP_OxRdtase_dom"/>
</dbReference>
<feature type="domain" description="NADP-dependent oxidoreductase" evidence="5">
    <location>
        <begin position="300"/>
        <end position="557"/>
    </location>
</feature>
<comment type="similarity">
    <text evidence="3">Belongs to the aldo/keto reductase family. Aldo/keto reductase 2 subfamily.</text>
</comment>